<reference evidence="2" key="1">
    <citation type="journal article" date="2019" name="Int. J. Syst. Evol. Microbiol.">
        <title>The Global Catalogue of Microorganisms (GCM) 10K type strain sequencing project: providing services to taxonomists for standard genome sequencing and annotation.</title>
        <authorList>
            <consortium name="The Broad Institute Genomics Platform"/>
            <consortium name="The Broad Institute Genome Sequencing Center for Infectious Disease"/>
            <person name="Wu L."/>
            <person name="Ma J."/>
        </authorList>
    </citation>
    <scope>NUCLEOTIDE SEQUENCE [LARGE SCALE GENOMIC DNA]</scope>
    <source>
        <strain evidence="2">CGMCC 1.15480</strain>
    </source>
</reference>
<evidence type="ECO:0000313" key="2">
    <source>
        <dbReference type="Proteomes" id="UP000597761"/>
    </source>
</evidence>
<sequence>MTSASDATGTTDAPVFAELERSLAAAGPAPRLIWYGPAGERIELSGAVLLNWSAKTANLLVEECDVEPGVPVRLALPVHWRTLAIALGAWQAGAVLHTGTDSSDVAVHVDVAPAVDGAPRADHEVVVALGALDLAYAGELPGDVLDYAAMVRAFGDGFGGEAPTDRLRLVEDGRSVDLSRAAPGVGEPGAARALDPSVGLAGSLQRAVSAWLDGVAVLIADDVDRLTDAVLVSERAVRVN</sequence>
<accession>A0ABQ1P7G9</accession>
<dbReference type="NCBIfam" id="TIGR03089">
    <property type="entry name" value="TIGR03089 family protein"/>
    <property type="match status" value="1"/>
</dbReference>
<evidence type="ECO:0000313" key="1">
    <source>
        <dbReference type="EMBL" id="GGC92681.1"/>
    </source>
</evidence>
<dbReference type="Gene3D" id="3.40.50.12780">
    <property type="entry name" value="N-terminal domain of ligase-like"/>
    <property type="match status" value="1"/>
</dbReference>
<dbReference type="SUPFAM" id="SSF56801">
    <property type="entry name" value="Acetyl-CoA synthetase-like"/>
    <property type="match status" value="1"/>
</dbReference>
<dbReference type="RefSeq" id="WP_188668198.1">
    <property type="nucleotide sequence ID" value="NZ_BMJI01000011.1"/>
</dbReference>
<comment type="caution">
    <text evidence="1">The sequence shown here is derived from an EMBL/GenBank/DDBJ whole genome shotgun (WGS) entry which is preliminary data.</text>
</comment>
<dbReference type="InterPro" id="IPR017523">
    <property type="entry name" value="Rv3268"/>
</dbReference>
<gene>
    <name evidence="1" type="ORF">GCM10011512_19700</name>
</gene>
<dbReference type="Proteomes" id="UP000597761">
    <property type="component" value="Unassembled WGS sequence"/>
</dbReference>
<proteinExistence type="predicted"/>
<name>A0ABQ1P7G9_9MICC</name>
<dbReference type="EMBL" id="BMJI01000011">
    <property type="protein sequence ID" value="GGC92681.1"/>
    <property type="molecule type" value="Genomic_DNA"/>
</dbReference>
<protein>
    <recommendedName>
        <fullName evidence="3">TIGR03089 family protein</fullName>
    </recommendedName>
</protein>
<organism evidence="1 2">
    <name type="scientific">Tersicoccus solisilvae</name>
    <dbReference type="NCBI Taxonomy" id="1882339"/>
    <lineage>
        <taxon>Bacteria</taxon>
        <taxon>Bacillati</taxon>
        <taxon>Actinomycetota</taxon>
        <taxon>Actinomycetes</taxon>
        <taxon>Micrococcales</taxon>
        <taxon>Micrococcaceae</taxon>
        <taxon>Tersicoccus</taxon>
    </lineage>
</organism>
<dbReference type="InterPro" id="IPR042099">
    <property type="entry name" value="ANL_N_sf"/>
</dbReference>
<keyword evidence="2" id="KW-1185">Reference proteome</keyword>
<evidence type="ECO:0008006" key="3">
    <source>
        <dbReference type="Google" id="ProtNLM"/>
    </source>
</evidence>